<dbReference type="KEGG" id="dma:DMR_11810"/>
<feature type="transmembrane region" description="Helical" evidence="2">
    <location>
        <begin position="228"/>
        <end position="249"/>
    </location>
</feature>
<feature type="domain" description="7TM-DISM receptor extracellular" evidence="3">
    <location>
        <begin position="230"/>
        <end position="398"/>
    </location>
</feature>
<feature type="transmembrane region" description="Helical" evidence="2">
    <location>
        <begin position="327"/>
        <end position="346"/>
    </location>
</feature>
<evidence type="ECO:0000259" key="3">
    <source>
        <dbReference type="Pfam" id="PF07695"/>
    </source>
</evidence>
<keyword evidence="2" id="KW-0472">Membrane</keyword>
<dbReference type="Pfam" id="PF07695">
    <property type="entry name" value="7TMR-DISM_7TM"/>
    <property type="match status" value="1"/>
</dbReference>
<dbReference type="STRING" id="573370.DMR_11810"/>
<evidence type="ECO:0000313" key="5">
    <source>
        <dbReference type="Proteomes" id="UP000009071"/>
    </source>
</evidence>
<dbReference type="AlphaFoldDB" id="C4XLT4"/>
<sequence>MRPAGASWHTDRHGEPLSAPPGRPAANVAVPDKPSRTAMPAALTAKTPRPARRVRVPTTICALVAALWLSCLVALAGSAQTPQPPTIAAVSVLDGPGADVDLAAALALEREGRFRPLPEGRYAAPGDNVFWLRLGLDAPQGTQADAYAVDLNWPYFRLQQWFLPERPGANRLLPGEWNLYLPDTYALPALPPGSTTLYVRLAGYGAVNVNPDVLTAAQAKKLLDARPWTLGLFFGLMGAMLVYNLFLYLSLRDPSYALYVTNTALLIVYYACSSGLAAELIPTPTGEDHAFFLNCFEISSSLLFANMGLFTRSFLLTRTESPRLDRLLRLQIGLALAATVAFAVTGPEASEFIGPPMGLLTSSILSIAAVTRLVQGFRPAVPFTFGWGFFVLCGALHSLT</sequence>
<feature type="transmembrane region" description="Helical" evidence="2">
    <location>
        <begin position="56"/>
        <end position="77"/>
    </location>
</feature>
<accession>C4XLT4</accession>
<feature type="transmembrane region" description="Helical" evidence="2">
    <location>
        <begin position="256"/>
        <end position="278"/>
    </location>
</feature>
<keyword evidence="2" id="KW-0812">Transmembrane</keyword>
<evidence type="ECO:0000256" key="1">
    <source>
        <dbReference type="SAM" id="MobiDB-lite"/>
    </source>
</evidence>
<organism evidence="4 5">
    <name type="scientific">Solidesulfovibrio magneticus (strain ATCC 700980 / DSM 13731 / RS-1)</name>
    <name type="common">Desulfovibrio magneticus</name>
    <dbReference type="NCBI Taxonomy" id="573370"/>
    <lineage>
        <taxon>Bacteria</taxon>
        <taxon>Pseudomonadati</taxon>
        <taxon>Thermodesulfobacteriota</taxon>
        <taxon>Desulfovibrionia</taxon>
        <taxon>Desulfovibrionales</taxon>
        <taxon>Desulfovibrionaceae</taxon>
        <taxon>Solidesulfovibrio</taxon>
    </lineage>
</organism>
<keyword evidence="2" id="KW-1133">Transmembrane helix</keyword>
<dbReference type="EMBL" id="AP010904">
    <property type="protein sequence ID" value="BAH74672.1"/>
    <property type="molecule type" value="Genomic_DNA"/>
</dbReference>
<reference evidence="4 5" key="1">
    <citation type="journal article" date="2009" name="Genome Res.">
        <title>Whole genome sequence of Desulfovibrio magneticus strain RS-1 revealed common gene clusters in magnetotactic bacteria.</title>
        <authorList>
            <person name="Nakazawa H."/>
            <person name="Arakaki A."/>
            <person name="Narita-Yamada S."/>
            <person name="Yashiro I."/>
            <person name="Jinno K."/>
            <person name="Aoki N."/>
            <person name="Tsuruyama A."/>
            <person name="Okamura Y."/>
            <person name="Tanikawa S."/>
            <person name="Fujita N."/>
            <person name="Takeyama H."/>
            <person name="Matsunaga T."/>
        </authorList>
    </citation>
    <scope>NUCLEOTIDE SEQUENCE [LARGE SCALE GENOMIC DNA]</scope>
    <source>
        <strain evidence="5">ATCC 700980 / DSM 13731 / RS-1</strain>
    </source>
</reference>
<dbReference type="eggNOG" id="COG2205">
    <property type="taxonomic scope" value="Bacteria"/>
</dbReference>
<dbReference type="InterPro" id="IPR011623">
    <property type="entry name" value="7TMR_DISM_rcpt_extracell_dom1"/>
</dbReference>
<keyword evidence="5" id="KW-1185">Reference proteome</keyword>
<feature type="transmembrane region" description="Helical" evidence="2">
    <location>
        <begin position="352"/>
        <end position="374"/>
    </location>
</feature>
<evidence type="ECO:0000313" key="4">
    <source>
        <dbReference type="EMBL" id="BAH74672.1"/>
    </source>
</evidence>
<evidence type="ECO:0000256" key="2">
    <source>
        <dbReference type="SAM" id="Phobius"/>
    </source>
</evidence>
<feature type="transmembrane region" description="Helical" evidence="2">
    <location>
        <begin position="290"/>
        <end position="315"/>
    </location>
</feature>
<feature type="region of interest" description="Disordered" evidence="1">
    <location>
        <begin position="1"/>
        <end position="46"/>
    </location>
</feature>
<gene>
    <name evidence="4" type="ordered locus">DMR_11810</name>
</gene>
<name>C4XLT4_SOLM1</name>
<proteinExistence type="predicted"/>
<feature type="transmembrane region" description="Helical" evidence="2">
    <location>
        <begin position="381"/>
        <end position="399"/>
    </location>
</feature>
<protein>
    <recommendedName>
        <fullName evidence="3">7TM-DISM receptor extracellular domain-containing protein</fullName>
    </recommendedName>
</protein>
<dbReference type="HOGENOM" id="CLU_688358_0_0_7"/>
<dbReference type="Proteomes" id="UP000009071">
    <property type="component" value="Chromosome"/>
</dbReference>